<dbReference type="Proteomes" id="UP000095085">
    <property type="component" value="Unassembled WGS sequence"/>
</dbReference>
<dbReference type="PANTHER" id="PTHR39401:SF1">
    <property type="entry name" value="SNOAL-LIKE DOMAIN-CONTAINING PROTEIN"/>
    <property type="match status" value="1"/>
</dbReference>
<name>A0A1E4RJ33_9ASCO</name>
<dbReference type="STRING" id="984485.A0A1E4RJ33"/>
<keyword evidence="2" id="KW-1185">Reference proteome</keyword>
<evidence type="ECO:0008006" key="3">
    <source>
        <dbReference type="Google" id="ProtNLM"/>
    </source>
</evidence>
<dbReference type="PANTHER" id="PTHR39401">
    <property type="entry name" value="SNOAL-LIKE DOMAIN-CONTAINING PROTEIN"/>
    <property type="match status" value="1"/>
</dbReference>
<dbReference type="OrthoDB" id="3468019at2759"/>
<evidence type="ECO:0000313" key="1">
    <source>
        <dbReference type="EMBL" id="ODV67105.1"/>
    </source>
</evidence>
<accession>A0A1E4RJ33</accession>
<dbReference type="InterPro" id="IPR032710">
    <property type="entry name" value="NTF2-like_dom_sf"/>
</dbReference>
<sequence>MTNFAGAVGQSPTLKQFIIDFYLISDTKPSEEYDPYLERFTGNALLIMGSSKVEGHEAIRTMRQNMWSKIVKRHHVVKNVSAIKSNQYLLNGYIEYTFVNGQVLVTDFAGHMEFEPDSTPLKILFYQVYMDTSPTKEIINGL</sequence>
<dbReference type="Gene3D" id="3.10.450.50">
    <property type="match status" value="1"/>
</dbReference>
<gene>
    <name evidence="1" type="ORF">HYPBUDRAFT_153028</name>
</gene>
<dbReference type="EMBL" id="KV454541">
    <property type="protein sequence ID" value="ODV67105.1"/>
    <property type="molecule type" value="Genomic_DNA"/>
</dbReference>
<evidence type="ECO:0000313" key="2">
    <source>
        <dbReference type="Proteomes" id="UP000095085"/>
    </source>
</evidence>
<reference evidence="2" key="1">
    <citation type="submission" date="2016-05" db="EMBL/GenBank/DDBJ databases">
        <title>Comparative genomics of biotechnologically important yeasts.</title>
        <authorList>
            <consortium name="DOE Joint Genome Institute"/>
            <person name="Riley R."/>
            <person name="Haridas S."/>
            <person name="Wolfe K.H."/>
            <person name="Lopes M.R."/>
            <person name="Hittinger C.T."/>
            <person name="Goker M."/>
            <person name="Salamov A."/>
            <person name="Wisecaver J."/>
            <person name="Long T.M."/>
            <person name="Aerts A.L."/>
            <person name="Barry K."/>
            <person name="Choi C."/>
            <person name="Clum A."/>
            <person name="Coughlan A.Y."/>
            <person name="Deshpande S."/>
            <person name="Douglass A.P."/>
            <person name="Hanson S.J."/>
            <person name="Klenk H.-P."/>
            <person name="Labutti K."/>
            <person name="Lapidus A."/>
            <person name="Lindquist E."/>
            <person name="Lipzen A."/>
            <person name="Meier-Kolthoff J.P."/>
            <person name="Ohm R.A."/>
            <person name="Otillar R.P."/>
            <person name="Pangilinan J."/>
            <person name="Peng Y."/>
            <person name="Rokas A."/>
            <person name="Rosa C.A."/>
            <person name="Scheuner C."/>
            <person name="Sibirny A.A."/>
            <person name="Slot J.C."/>
            <person name="Stielow J.B."/>
            <person name="Sun H."/>
            <person name="Kurtzman C.P."/>
            <person name="Blackwell M."/>
            <person name="Grigoriev I.V."/>
            <person name="Jeffries T.W."/>
        </authorList>
    </citation>
    <scope>NUCLEOTIDE SEQUENCE [LARGE SCALE GENOMIC DNA]</scope>
    <source>
        <strain evidence="2">NRRL Y-1933</strain>
    </source>
</reference>
<dbReference type="GeneID" id="30995881"/>
<dbReference type="AlphaFoldDB" id="A0A1E4RJ33"/>
<protein>
    <recommendedName>
        <fullName evidence="3">SnoaL-like domain-containing protein</fullName>
    </recommendedName>
</protein>
<dbReference type="SUPFAM" id="SSF54427">
    <property type="entry name" value="NTF2-like"/>
    <property type="match status" value="1"/>
</dbReference>
<dbReference type="RefSeq" id="XP_020076172.1">
    <property type="nucleotide sequence ID" value="XM_020221332.1"/>
</dbReference>
<organism evidence="1 2">
    <name type="scientific">Hyphopichia burtonii NRRL Y-1933</name>
    <dbReference type="NCBI Taxonomy" id="984485"/>
    <lineage>
        <taxon>Eukaryota</taxon>
        <taxon>Fungi</taxon>
        <taxon>Dikarya</taxon>
        <taxon>Ascomycota</taxon>
        <taxon>Saccharomycotina</taxon>
        <taxon>Pichiomycetes</taxon>
        <taxon>Debaryomycetaceae</taxon>
        <taxon>Hyphopichia</taxon>
    </lineage>
</organism>
<proteinExistence type="predicted"/>